<dbReference type="EMBL" id="LBMM01023454">
    <property type="protein sequence ID" value="KMQ82718.1"/>
    <property type="molecule type" value="Genomic_DNA"/>
</dbReference>
<dbReference type="Proteomes" id="UP000036403">
    <property type="component" value="Unassembled WGS sequence"/>
</dbReference>
<sequence length="85" mass="9919">MDRPWRSGALASKITGFNSYGFFLWGTIKQYVYRERIDNREELEGRVIEAFAIVTPEMLRNAQQSLLQRARLCIQCDGGHFEHLL</sequence>
<protein>
    <submittedName>
        <fullName evidence="1">Uncharacterized protein</fullName>
    </submittedName>
</protein>
<comment type="caution">
    <text evidence="1">The sequence shown here is derived from an EMBL/GenBank/DDBJ whole genome shotgun (WGS) entry which is preliminary data.</text>
</comment>
<name>A0A0J7JWZ9_LASNI</name>
<dbReference type="PaxDb" id="67767-A0A0J7JWZ9"/>
<dbReference type="InterPro" id="IPR036397">
    <property type="entry name" value="RNaseH_sf"/>
</dbReference>
<dbReference type="OrthoDB" id="9971063at2759"/>
<dbReference type="AlphaFoldDB" id="A0A0J7JWZ9"/>
<dbReference type="PANTHER" id="PTHR47326:SF1">
    <property type="entry name" value="HTH PSQ-TYPE DOMAIN-CONTAINING PROTEIN"/>
    <property type="match status" value="1"/>
</dbReference>
<organism evidence="1 2">
    <name type="scientific">Lasius niger</name>
    <name type="common">Black garden ant</name>
    <dbReference type="NCBI Taxonomy" id="67767"/>
    <lineage>
        <taxon>Eukaryota</taxon>
        <taxon>Metazoa</taxon>
        <taxon>Ecdysozoa</taxon>
        <taxon>Arthropoda</taxon>
        <taxon>Hexapoda</taxon>
        <taxon>Insecta</taxon>
        <taxon>Pterygota</taxon>
        <taxon>Neoptera</taxon>
        <taxon>Endopterygota</taxon>
        <taxon>Hymenoptera</taxon>
        <taxon>Apocrita</taxon>
        <taxon>Aculeata</taxon>
        <taxon>Formicoidea</taxon>
        <taxon>Formicidae</taxon>
        <taxon>Formicinae</taxon>
        <taxon>Lasius</taxon>
        <taxon>Lasius</taxon>
    </lineage>
</organism>
<dbReference type="GO" id="GO:0003676">
    <property type="term" value="F:nucleic acid binding"/>
    <property type="evidence" value="ECO:0007669"/>
    <property type="project" value="InterPro"/>
</dbReference>
<gene>
    <name evidence="1" type="ORF">RF55_22058</name>
</gene>
<accession>A0A0J7JWZ9</accession>
<evidence type="ECO:0000313" key="2">
    <source>
        <dbReference type="Proteomes" id="UP000036403"/>
    </source>
</evidence>
<proteinExistence type="predicted"/>
<evidence type="ECO:0000313" key="1">
    <source>
        <dbReference type="EMBL" id="KMQ82718.1"/>
    </source>
</evidence>
<dbReference type="PANTHER" id="PTHR47326">
    <property type="entry name" value="TRANSPOSABLE ELEMENT TC3 TRANSPOSASE-LIKE PROTEIN"/>
    <property type="match status" value="1"/>
</dbReference>
<keyword evidence="2" id="KW-1185">Reference proteome</keyword>
<dbReference type="Gene3D" id="3.30.420.10">
    <property type="entry name" value="Ribonuclease H-like superfamily/Ribonuclease H"/>
    <property type="match status" value="1"/>
</dbReference>
<reference evidence="1 2" key="1">
    <citation type="submission" date="2015-04" db="EMBL/GenBank/DDBJ databases">
        <title>Lasius niger genome sequencing.</title>
        <authorList>
            <person name="Konorov E.A."/>
            <person name="Nikitin M.A."/>
            <person name="Kirill M.V."/>
            <person name="Chang P."/>
        </authorList>
    </citation>
    <scope>NUCLEOTIDE SEQUENCE [LARGE SCALE GENOMIC DNA]</scope>
    <source>
        <tissue evidence="1">Whole</tissue>
    </source>
</reference>